<comment type="caution">
    <text evidence="6">The sequence shown here is derived from an EMBL/GenBank/DDBJ whole genome shotgun (WGS) entry which is preliminary data.</text>
</comment>
<dbReference type="EMBL" id="JAVRRD010000050">
    <property type="protein sequence ID" value="KAK5044429.1"/>
    <property type="molecule type" value="Genomic_DNA"/>
</dbReference>
<proteinExistence type="inferred from homology"/>
<evidence type="ECO:0000259" key="4">
    <source>
        <dbReference type="Pfam" id="PF05378"/>
    </source>
</evidence>
<organism evidence="6 7">
    <name type="scientific">Exophiala bonariae</name>
    <dbReference type="NCBI Taxonomy" id="1690606"/>
    <lineage>
        <taxon>Eukaryota</taxon>
        <taxon>Fungi</taxon>
        <taxon>Dikarya</taxon>
        <taxon>Ascomycota</taxon>
        <taxon>Pezizomycotina</taxon>
        <taxon>Eurotiomycetes</taxon>
        <taxon>Chaetothyriomycetidae</taxon>
        <taxon>Chaetothyriales</taxon>
        <taxon>Herpotrichiellaceae</taxon>
        <taxon>Exophiala</taxon>
    </lineage>
</organism>
<evidence type="ECO:0000259" key="2">
    <source>
        <dbReference type="Pfam" id="PF01968"/>
    </source>
</evidence>
<dbReference type="InterPro" id="IPR045079">
    <property type="entry name" value="Oxoprolinase-like"/>
</dbReference>
<gene>
    <name evidence="6" type="ORF">LTR84_011243</name>
</gene>
<protein>
    <recommendedName>
        <fullName evidence="8">5-oxoprolinase (ATP-hydrolysing)</fullName>
    </recommendedName>
</protein>
<evidence type="ECO:0000313" key="7">
    <source>
        <dbReference type="Proteomes" id="UP001358417"/>
    </source>
</evidence>
<dbReference type="PANTHER" id="PTHR11365:SF26">
    <property type="entry name" value="5-OXOPROLINASE"/>
    <property type="match status" value="1"/>
</dbReference>
<comment type="similarity">
    <text evidence="1">Belongs to the oxoprolinase family.</text>
</comment>
<feature type="domain" description="Hydantoinase/oxoprolinase N-terminal" evidence="4">
    <location>
        <begin position="14"/>
        <end position="225"/>
    </location>
</feature>
<reference evidence="6 7" key="1">
    <citation type="submission" date="2023-08" db="EMBL/GenBank/DDBJ databases">
        <title>Black Yeasts Isolated from many extreme environments.</title>
        <authorList>
            <person name="Coleine C."/>
            <person name="Stajich J.E."/>
            <person name="Selbmann L."/>
        </authorList>
    </citation>
    <scope>NUCLEOTIDE SEQUENCE [LARGE SCALE GENOMIC DNA]</scope>
    <source>
        <strain evidence="6 7">CCFEE 5792</strain>
    </source>
</reference>
<dbReference type="GeneID" id="89979397"/>
<dbReference type="GO" id="GO:0017168">
    <property type="term" value="F:5-oxoprolinase (ATP-hydrolyzing) activity"/>
    <property type="evidence" value="ECO:0007669"/>
    <property type="project" value="TreeGrafter"/>
</dbReference>
<dbReference type="InterPro" id="IPR002821">
    <property type="entry name" value="Hydantoinase_A"/>
</dbReference>
<dbReference type="Pfam" id="PF19278">
    <property type="entry name" value="Hydant_A_C"/>
    <property type="match status" value="1"/>
</dbReference>
<dbReference type="InterPro" id="IPR003692">
    <property type="entry name" value="Hydantoinase_B"/>
</dbReference>
<accession>A0AAV9MS59</accession>
<evidence type="ECO:0000313" key="6">
    <source>
        <dbReference type="EMBL" id="KAK5044429.1"/>
    </source>
</evidence>
<dbReference type="Pfam" id="PF01968">
    <property type="entry name" value="Hydantoinase_A"/>
    <property type="match status" value="1"/>
</dbReference>
<dbReference type="Pfam" id="PF02538">
    <property type="entry name" value="Hydantoinase_B"/>
    <property type="match status" value="1"/>
</dbReference>
<keyword evidence="7" id="KW-1185">Reference proteome</keyword>
<sequence>MGSVSHPKSVQGIKIAIDRGGTFTDIWATAPGQPDLVFKLLSVDPGNYDDAPVEGIRRVICAYTGAEIPRHMPLPKGSIESIRMGTTVATNALLERKGTKHAFLVTKGFKDLLSIGYQSRPRLFDLNIVKPDVLYSDVCEVEERVTIEAFDEDVDGLFNATEEVSGVLERGLNGQLIRILQSLDEEKLLQQLEQLRSKGFDTVAICFAHSYVFPKHETRARELAVQAGFKHVSLSSEVAASMIKMVPRGSSASADAYLTPEIKRYLEGFKKGFEGAHLDDVKCEFMQSDGGLVRHDHFNGLKGILSGPAGGVVGYARTSFDPETKTPVIGFDMGGTSTDVSRFGGTFEHVFETTTSGVTIQSPQLDINTVAAGGGSILTWRNGLFTVGPESASSHPGPACYRKAGPLTVTDANLFVGRLVPESFPSIFGPKENQPLDEDIVRTKFDELTKSINSETGGFLTPQQVACGFLDVANEAMCRPIRALTEAKGHSLASHNLGVFGGAGGQHACDLASKLGIQTIIIHRYSSILSAYGMALADVVQEAQKPHSQTFTDDCRAGLSEIFAGLQDQVETKIIAQGIPKGQVRFEYFLNMRYKGTETAMMIMETAETGFKAGFLKRHLQEFNFVFPDDRPILIDDIRVRGIGETKGTTPDAEQLSRELRSLKFGSVAGKSVNLRTVYFQGQGAQESPVHVLQDLTPGDVIKGPAIILDETQTLVIAPGAEAKILTSHVVIDVSTVAKAEVSDQKVDPATLSTFGHRFMSIAEQMGRALQNTSVSLNIKERLDFSCAIFGPDAGLVANAPHVPVHLGSMSYAVRYQHEINKGKLIPGDVLVSNHPESGGTHLPDITVITPVFDQVGKEVAFYVASRGHHTDIGGLGGTSMPPNSTELWQEGAAIRSFRLIHNGYFDEAGISEILLEPGKYPGCSGSRSLPANISDLKAQVAANNKGANLVKALMDELSQEVVQLYMSAIQDNAAIAVRSLLQETLKQRGPYLYAEDSMDNGSTVKLKVEIQPTGDATFDFTGSSCELLGNMNAPPAITHSAVLYCLRLLIGAEIPMNQGCLAPATIILPKGSFLNPSAGAAVCAGNTQTSQRVCDVIMKAFEVAGASQGCMNCLGFFGKGGKDREGKPLTGFAYAFGETICGGSGATATANGASAVHTGMTNTRITDCELLEKRYPVVLREFAIREGSGGRGGHSGGNGAIRDIECRAPLTFSVITERRVTKPYGMCGGEDGDRGANYWVKRTHDGGERWVNLGPKNMVEMDTGDRCIIHTPGGGGFGSLGAVLSKANPAKTQWPRAVGSVSAYATAQTESA</sequence>
<dbReference type="PANTHER" id="PTHR11365">
    <property type="entry name" value="5-OXOPROLINASE RELATED"/>
    <property type="match status" value="1"/>
</dbReference>
<evidence type="ECO:0000256" key="1">
    <source>
        <dbReference type="ARBA" id="ARBA00010403"/>
    </source>
</evidence>
<dbReference type="Pfam" id="PF05378">
    <property type="entry name" value="Hydant_A_N"/>
    <property type="match status" value="1"/>
</dbReference>
<dbReference type="Proteomes" id="UP001358417">
    <property type="component" value="Unassembled WGS sequence"/>
</dbReference>
<feature type="domain" description="Hydantoinase A/oxoprolinase" evidence="2">
    <location>
        <begin position="248"/>
        <end position="542"/>
    </location>
</feature>
<evidence type="ECO:0008006" key="8">
    <source>
        <dbReference type="Google" id="ProtNLM"/>
    </source>
</evidence>
<dbReference type="GO" id="GO:0005829">
    <property type="term" value="C:cytosol"/>
    <property type="evidence" value="ECO:0007669"/>
    <property type="project" value="TreeGrafter"/>
</dbReference>
<evidence type="ECO:0000259" key="5">
    <source>
        <dbReference type="Pfam" id="PF19278"/>
    </source>
</evidence>
<dbReference type="InterPro" id="IPR008040">
    <property type="entry name" value="Hydant_A_N"/>
</dbReference>
<dbReference type="RefSeq" id="XP_064700092.1">
    <property type="nucleotide sequence ID" value="XM_064854776.1"/>
</dbReference>
<evidence type="ECO:0000259" key="3">
    <source>
        <dbReference type="Pfam" id="PF02538"/>
    </source>
</evidence>
<dbReference type="InterPro" id="IPR049517">
    <property type="entry name" value="ACX-like_C"/>
</dbReference>
<feature type="domain" description="Acetophenone carboxylase-like C-terminal" evidence="5">
    <location>
        <begin position="675"/>
        <end position="725"/>
    </location>
</feature>
<dbReference type="GO" id="GO:0006749">
    <property type="term" value="P:glutathione metabolic process"/>
    <property type="evidence" value="ECO:0007669"/>
    <property type="project" value="TreeGrafter"/>
</dbReference>
<feature type="domain" description="Hydantoinase B/oxoprolinase" evidence="3">
    <location>
        <begin position="748"/>
        <end position="1280"/>
    </location>
</feature>
<name>A0AAV9MS59_9EURO</name>